<feature type="region of interest" description="Disordered" evidence="2">
    <location>
        <begin position="204"/>
        <end position="274"/>
    </location>
</feature>
<dbReference type="Pfam" id="PF25597">
    <property type="entry name" value="SH3_retrovirus"/>
    <property type="match status" value="1"/>
</dbReference>
<dbReference type="InterPro" id="IPR001584">
    <property type="entry name" value="Integrase_cat-core"/>
</dbReference>
<dbReference type="PANTHER" id="PTHR11439:SF524">
    <property type="entry name" value="RNA-DIRECTED DNA POLYMERASE, PROTEIN KINASE RLK-PELLE-DLSV FAMILY"/>
    <property type="match status" value="1"/>
</dbReference>
<dbReference type="InterPro" id="IPR013103">
    <property type="entry name" value="RVT_2"/>
</dbReference>
<feature type="region of interest" description="Disordered" evidence="2">
    <location>
        <begin position="737"/>
        <end position="818"/>
    </location>
</feature>
<keyword evidence="1" id="KW-0064">Aspartyl protease</keyword>
<dbReference type="InterPro" id="IPR043502">
    <property type="entry name" value="DNA/RNA_pol_sf"/>
</dbReference>
<dbReference type="Pfam" id="PF22936">
    <property type="entry name" value="Pol_BBD"/>
    <property type="match status" value="1"/>
</dbReference>
<dbReference type="GO" id="GO:0003676">
    <property type="term" value="F:nucleic acid binding"/>
    <property type="evidence" value="ECO:0007669"/>
    <property type="project" value="InterPro"/>
</dbReference>
<evidence type="ECO:0000313" key="4">
    <source>
        <dbReference type="EMBL" id="KAJ9558729.1"/>
    </source>
</evidence>
<dbReference type="Pfam" id="PF00665">
    <property type="entry name" value="rve"/>
    <property type="match status" value="1"/>
</dbReference>
<evidence type="ECO:0000256" key="1">
    <source>
        <dbReference type="ARBA" id="ARBA00022750"/>
    </source>
</evidence>
<dbReference type="Proteomes" id="UP001172457">
    <property type="component" value="Chromosome 3"/>
</dbReference>
<dbReference type="InterPro" id="IPR057670">
    <property type="entry name" value="SH3_retrovirus"/>
</dbReference>
<feature type="compositionally biased region" description="Polar residues" evidence="2">
    <location>
        <begin position="209"/>
        <end position="241"/>
    </location>
</feature>
<gene>
    <name evidence="4" type="ORF">OSB04_013343</name>
</gene>
<protein>
    <recommendedName>
        <fullName evidence="3">Integrase catalytic domain-containing protein</fullName>
    </recommendedName>
</protein>
<dbReference type="SUPFAM" id="SSF53098">
    <property type="entry name" value="Ribonuclease H-like"/>
    <property type="match status" value="1"/>
</dbReference>
<dbReference type="EMBL" id="JARYMX010000003">
    <property type="protein sequence ID" value="KAJ9558729.1"/>
    <property type="molecule type" value="Genomic_DNA"/>
</dbReference>
<accession>A0AA38TEU6</accession>
<feature type="domain" description="Integrase catalytic" evidence="3">
    <location>
        <begin position="475"/>
        <end position="651"/>
    </location>
</feature>
<name>A0AA38TEU6_9ASTR</name>
<dbReference type="InterPro" id="IPR036397">
    <property type="entry name" value="RNaseH_sf"/>
</dbReference>
<reference evidence="4" key="1">
    <citation type="submission" date="2023-03" db="EMBL/GenBank/DDBJ databases">
        <title>Chromosome-scale reference genome and RAD-based genetic map of yellow starthistle (Centaurea solstitialis) reveal putative structural variation and QTLs associated with invader traits.</title>
        <authorList>
            <person name="Reatini B."/>
            <person name="Cang F.A."/>
            <person name="Jiang Q."/>
            <person name="Mckibben M.T.W."/>
            <person name="Barker M.S."/>
            <person name="Rieseberg L.H."/>
            <person name="Dlugosch K.M."/>
        </authorList>
    </citation>
    <scope>NUCLEOTIDE SEQUENCE</scope>
    <source>
        <strain evidence="4">CAN-66</strain>
        <tissue evidence="4">Leaf</tissue>
    </source>
</reference>
<feature type="compositionally biased region" description="Polar residues" evidence="2">
    <location>
        <begin position="738"/>
        <end position="763"/>
    </location>
</feature>
<evidence type="ECO:0000256" key="2">
    <source>
        <dbReference type="SAM" id="MobiDB-lite"/>
    </source>
</evidence>
<keyword evidence="1" id="KW-0378">Hydrolase</keyword>
<dbReference type="SUPFAM" id="SSF56672">
    <property type="entry name" value="DNA/RNA polymerases"/>
    <property type="match status" value="1"/>
</dbReference>
<dbReference type="Pfam" id="PF14223">
    <property type="entry name" value="Retrotran_gag_2"/>
    <property type="match status" value="1"/>
</dbReference>
<dbReference type="PROSITE" id="PS50994">
    <property type="entry name" value="INTEGRASE"/>
    <property type="match status" value="1"/>
</dbReference>
<dbReference type="InterPro" id="IPR025724">
    <property type="entry name" value="GAG-pre-integrase_dom"/>
</dbReference>
<dbReference type="Gene3D" id="3.30.420.10">
    <property type="entry name" value="Ribonuclease H-like superfamily/Ribonuclease H"/>
    <property type="match status" value="1"/>
</dbReference>
<dbReference type="PANTHER" id="PTHR11439">
    <property type="entry name" value="GAG-POL-RELATED RETROTRANSPOSON"/>
    <property type="match status" value="1"/>
</dbReference>
<feature type="compositionally biased region" description="Low complexity" evidence="2">
    <location>
        <begin position="773"/>
        <end position="789"/>
    </location>
</feature>
<keyword evidence="1" id="KW-0645">Protease</keyword>
<evidence type="ECO:0000259" key="3">
    <source>
        <dbReference type="PROSITE" id="PS50994"/>
    </source>
</evidence>
<proteinExistence type="predicted"/>
<sequence>MVETDKASPSNTNTEKSTLHPAFTVTNVHQKIRILDGKKTPYSNWVKLFKNHLKIYKILHHVDGTPPPSKEDPAYDAWAELDALILQWIYSTVSDEILNRILDDDTTSLKAWLQIQGIFINNKHARAATLEQQFTNSTLSGSSSFDEYCQKLKDIATQLGDIDQPVSESRLVIQMVRGLPIEYDTIGAIINQRCPTWDEARGMVEAEQQRQAARSNSSRDTVLVHPSSSAGQQQSKNSNPQDHTDTGRSPYPNGYRGNNYDPAKAAHGRGRGGRFSGRGAGFNALSPNDIGAAMTTLNLNSNDHAQWFMDTGASSHIISDSGKIKVQSYLPVNPISVGNGDLLPIHGSGNGFYNTPNKIYHLNHIVHSPKVIKDLISVRKFTIDNQVSIEFDPFGFSLKDLKDGQLLSRHNSSGDLYRFTPPTTALVATSTSAPWHDRLGHPGSTVLHYLSRFNSLKNNASVDSLVCNSCQISNSKRLPFSDSLSQTFHAFDLVHCDLWTSPVLSNSGYKYYMVLIDNFTHFVWVYPLKYKSETFTNFTKFHKFIQTQFRCSIKTFQCDLGGEFDNHDFKKFADQHGLVFRFSCPQTSQQNGKSERMIRRLNDIIRALLVHSSLPSTFWVEALHTATYLHNILPTKKLHFHTPAFALYRRHPTYDHLRVFGCACYPNMSATQTNKLSPRSTQCVFLGYPADFRGYRCYDPNTGRVHLSRHVTFDEHTFPFNTPLSTTTYTFLDEENPRFNNVSFPTTAPTEHQHTQPDQTQSPLPIITPPHTPSAQNSTTTPTPQSTPTSPQPNPPPNTTNNHPMQTRGKDGGVKPNPRYLFAASTNISPVPTSYVKALSDHNWRHAMNDEFSALQVNNTWELVPRPTDKPVIRSLWLFRHKFKADGSLDRYKARLVCNGKSQTIGIDCMETFSPVIKPGTIRTVLSLAVSKSWPIHQLDVKNAFLHGTLQETVYMQQPPGFIHPRFPNHVCKLQKSLYGLKQAPRAWYSRFSGFITSLGFRKSLCDTSLFIYHHGDQVAYLLLYVDDIVLTASHPQVLTQVIKRLSQEFSMTDMGPLHHFLGIQVTRDANSVFLGQTQYARDILHRANMTTCKPCHTPVDTNSKLSASDGELLPDGSLYRSLAGALQYLTITRPDLSYAVQQICLFMHAPREPHLIFLKRVLRYLHGTLDHGLRLTASPDSSLVAYSNADWGGCPDTRRSTSGYCIFLGPNLISWSSKRQPTISRSSAEAEYRGIANVVAEATWVRNLLFELRVPVHKATIVYCDNVSAVYLSGNPVQHQRTKHVDMDIHFVREKVQIGHIRVLHIPSPHQYADIFTKGLPRYLFDSFRSGLNVSASPRSH</sequence>
<dbReference type="GO" id="GO:0015074">
    <property type="term" value="P:DNA integration"/>
    <property type="evidence" value="ECO:0007669"/>
    <property type="project" value="InterPro"/>
</dbReference>
<dbReference type="Pfam" id="PF07727">
    <property type="entry name" value="RVT_2"/>
    <property type="match status" value="1"/>
</dbReference>
<dbReference type="CDD" id="cd09272">
    <property type="entry name" value="RNase_HI_RT_Ty1"/>
    <property type="match status" value="1"/>
</dbReference>
<organism evidence="4 5">
    <name type="scientific">Centaurea solstitialis</name>
    <name type="common">yellow star-thistle</name>
    <dbReference type="NCBI Taxonomy" id="347529"/>
    <lineage>
        <taxon>Eukaryota</taxon>
        <taxon>Viridiplantae</taxon>
        <taxon>Streptophyta</taxon>
        <taxon>Embryophyta</taxon>
        <taxon>Tracheophyta</taxon>
        <taxon>Spermatophyta</taxon>
        <taxon>Magnoliopsida</taxon>
        <taxon>eudicotyledons</taxon>
        <taxon>Gunneridae</taxon>
        <taxon>Pentapetalae</taxon>
        <taxon>asterids</taxon>
        <taxon>campanulids</taxon>
        <taxon>Asterales</taxon>
        <taxon>Asteraceae</taxon>
        <taxon>Carduoideae</taxon>
        <taxon>Cardueae</taxon>
        <taxon>Centaureinae</taxon>
        <taxon>Centaurea</taxon>
    </lineage>
</organism>
<dbReference type="GO" id="GO:0004190">
    <property type="term" value="F:aspartic-type endopeptidase activity"/>
    <property type="evidence" value="ECO:0007669"/>
    <property type="project" value="UniProtKB-KW"/>
</dbReference>
<dbReference type="Pfam" id="PF13976">
    <property type="entry name" value="gag_pre-integrs"/>
    <property type="match status" value="1"/>
</dbReference>
<keyword evidence="5" id="KW-1185">Reference proteome</keyword>
<dbReference type="InterPro" id="IPR054722">
    <property type="entry name" value="PolX-like_BBD"/>
</dbReference>
<evidence type="ECO:0000313" key="5">
    <source>
        <dbReference type="Proteomes" id="UP001172457"/>
    </source>
</evidence>
<dbReference type="InterPro" id="IPR012337">
    <property type="entry name" value="RNaseH-like_sf"/>
</dbReference>
<comment type="caution">
    <text evidence="4">The sequence shown here is derived from an EMBL/GenBank/DDBJ whole genome shotgun (WGS) entry which is preliminary data.</text>
</comment>